<evidence type="ECO:0000256" key="1">
    <source>
        <dbReference type="SAM" id="MobiDB-lite"/>
    </source>
</evidence>
<evidence type="ECO:0000313" key="2">
    <source>
        <dbReference type="EMBL" id="ALI34890.1"/>
    </source>
</evidence>
<dbReference type="RefSeq" id="WP_196817464.1">
    <property type="nucleotide sequence ID" value="NZ_CP012850.1"/>
</dbReference>
<name>A0A654LVR2_9ARCH</name>
<dbReference type="Proteomes" id="UP000058925">
    <property type="component" value="Chromosome"/>
</dbReference>
<dbReference type="EMBL" id="CP012850">
    <property type="protein sequence ID" value="ALI34890.1"/>
    <property type="molecule type" value="Genomic_DNA"/>
</dbReference>
<organism evidence="2 3">
    <name type="scientific">Candidatus Nitrosocosmicus oleophilus</name>
    <dbReference type="NCBI Taxonomy" id="1353260"/>
    <lineage>
        <taxon>Archaea</taxon>
        <taxon>Nitrososphaerota</taxon>
        <taxon>Nitrososphaeria</taxon>
        <taxon>Nitrososphaerales</taxon>
        <taxon>Nitrososphaeraceae</taxon>
        <taxon>Candidatus Nitrosocosmicus</taxon>
    </lineage>
</organism>
<protein>
    <submittedName>
        <fullName evidence="2">Uncharacterized protein</fullName>
    </submittedName>
</protein>
<keyword evidence="3" id="KW-1185">Reference proteome</keyword>
<dbReference type="AlphaFoldDB" id="A0A654LVR2"/>
<dbReference type="KEGG" id="taa:NMY3_00681"/>
<reference evidence="3" key="1">
    <citation type="submission" date="2015-10" db="EMBL/GenBank/DDBJ databases">
        <title>Niche specialization of a soil ammonia-oxidizing archaeon, Candidatus Nitrosocosmicus oleophilus.</title>
        <authorList>
            <person name="Jung M.-Y."/>
            <person name="Rhee S.-K."/>
        </authorList>
    </citation>
    <scope>NUCLEOTIDE SEQUENCE [LARGE SCALE GENOMIC DNA]</scope>
    <source>
        <strain evidence="3">MY3</strain>
    </source>
</reference>
<proteinExistence type="predicted"/>
<sequence>MTIKTCKGHFILLIALVLTASWILGSYSDLAYAQTIGGVDLSKIPGLQNLTGFNNVPTADNGQGTEEGQGTNNVPTLDDASNEPKSNQIMISFTGTVTQMDDRSNLLYGNVKVGTPLTGEYTYRLPTKDTNTDQTVGDYPHDRKAFGITVNVGGFVFKTDPKNVNFLVELVNRDTDHYLLRSYNNLPLSDTIPIKHISWQLDDETGNALSNDSLKSAPIPPILQNWKDPYGLTITGGADRDPTQSFFVRAHIDSVNLIS</sequence>
<accession>A0A654LVR2</accession>
<dbReference type="GeneID" id="60420825"/>
<feature type="compositionally biased region" description="Polar residues" evidence="1">
    <location>
        <begin position="55"/>
        <end position="75"/>
    </location>
</feature>
<evidence type="ECO:0000313" key="3">
    <source>
        <dbReference type="Proteomes" id="UP000058925"/>
    </source>
</evidence>
<feature type="region of interest" description="Disordered" evidence="1">
    <location>
        <begin position="55"/>
        <end position="83"/>
    </location>
</feature>
<gene>
    <name evidence="2" type="ORF">NMY3_00681</name>
</gene>